<dbReference type="KEGG" id="gtl:EP073_12650"/>
<dbReference type="OrthoDB" id="5516677at2"/>
<dbReference type="InterPro" id="IPR035924">
    <property type="entry name" value="FlaG-like_sf"/>
</dbReference>
<keyword evidence="2" id="KW-0282">Flagellum</keyword>
<dbReference type="Proteomes" id="UP000287502">
    <property type="component" value="Chromosome"/>
</dbReference>
<accession>A0A3R5X4H1</accession>
<evidence type="ECO:0000313" key="2">
    <source>
        <dbReference type="EMBL" id="QAR34223.1"/>
    </source>
</evidence>
<sequence>MIESVKNVQTGAPDAGSGAKAQATQSVSQSIKLVNEKLFGNAAEKVDTEKENKKVKPEEVQAAVEKLNESLRTMDVRREFSVEKQLNAVIVKLIDKDHGSVIKQIPSEEALRLSRNIKEMVGLMLDEKF</sequence>
<dbReference type="EMBL" id="CP035108">
    <property type="protein sequence ID" value="QAR34223.1"/>
    <property type="molecule type" value="Genomic_DNA"/>
</dbReference>
<dbReference type="Gene3D" id="3.30.160.170">
    <property type="entry name" value="FlaG-like"/>
    <property type="match status" value="1"/>
</dbReference>
<feature type="region of interest" description="Disordered" evidence="1">
    <location>
        <begin position="1"/>
        <end position="23"/>
    </location>
</feature>
<evidence type="ECO:0000256" key="1">
    <source>
        <dbReference type="SAM" id="MobiDB-lite"/>
    </source>
</evidence>
<keyword evidence="2" id="KW-0966">Cell projection</keyword>
<protein>
    <submittedName>
        <fullName evidence="2">Flagellar protein FlaG</fullName>
    </submittedName>
</protein>
<gene>
    <name evidence="2" type="ORF">EP073_12650</name>
</gene>
<dbReference type="PANTHER" id="PTHR37166">
    <property type="entry name" value="PROTEIN FLAG"/>
    <property type="match status" value="1"/>
</dbReference>
<dbReference type="Pfam" id="PF03646">
    <property type="entry name" value="FlaG"/>
    <property type="match status" value="1"/>
</dbReference>
<dbReference type="AlphaFoldDB" id="A0A3R5X4H1"/>
<dbReference type="RefSeq" id="WP_128467528.1">
    <property type="nucleotide sequence ID" value="NZ_CP035108.1"/>
</dbReference>
<organism evidence="2 3">
    <name type="scientific">Geovibrio thiophilus</name>
    <dbReference type="NCBI Taxonomy" id="139438"/>
    <lineage>
        <taxon>Bacteria</taxon>
        <taxon>Pseudomonadati</taxon>
        <taxon>Deferribacterota</taxon>
        <taxon>Deferribacteres</taxon>
        <taxon>Deferribacterales</taxon>
        <taxon>Geovibrionaceae</taxon>
        <taxon>Geovibrio</taxon>
    </lineage>
</organism>
<keyword evidence="3" id="KW-1185">Reference proteome</keyword>
<evidence type="ECO:0000313" key="3">
    <source>
        <dbReference type="Proteomes" id="UP000287502"/>
    </source>
</evidence>
<proteinExistence type="predicted"/>
<dbReference type="SUPFAM" id="SSF160214">
    <property type="entry name" value="FlaG-like"/>
    <property type="match status" value="1"/>
</dbReference>
<keyword evidence="2" id="KW-0969">Cilium</keyword>
<feature type="compositionally biased region" description="Polar residues" evidence="1">
    <location>
        <begin position="1"/>
        <end position="10"/>
    </location>
</feature>
<name>A0A3R5X4H1_9BACT</name>
<dbReference type="InterPro" id="IPR005186">
    <property type="entry name" value="FlaG"/>
</dbReference>
<dbReference type="PANTHER" id="PTHR37166:SF1">
    <property type="entry name" value="PROTEIN FLAG"/>
    <property type="match status" value="1"/>
</dbReference>
<reference evidence="2 3" key="1">
    <citation type="submission" date="2019-01" db="EMBL/GenBank/DDBJ databases">
        <title>Geovibrio thiophilus DSM 11263, complete genome.</title>
        <authorList>
            <person name="Spring S."/>
            <person name="Bunk B."/>
            <person name="Sproer C."/>
        </authorList>
    </citation>
    <scope>NUCLEOTIDE SEQUENCE [LARGE SCALE GENOMIC DNA]</scope>
    <source>
        <strain evidence="2 3">DSM 11263</strain>
    </source>
</reference>